<dbReference type="GO" id="GO:0016020">
    <property type="term" value="C:membrane"/>
    <property type="evidence" value="ECO:0007669"/>
    <property type="project" value="UniProtKB-SubCell"/>
</dbReference>
<name>A0A9P9A7I1_9PEZI</name>
<feature type="transmembrane region" description="Helical" evidence="7">
    <location>
        <begin position="33"/>
        <end position="54"/>
    </location>
</feature>
<feature type="transmembrane region" description="Helical" evidence="7">
    <location>
        <begin position="66"/>
        <end position="91"/>
    </location>
</feature>
<evidence type="ECO:0000259" key="8">
    <source>
        <dbReference type="Pfam" id="PF20684"/>
    </source>
</evidence>
<gene>
    <name evidence="9" type="ORF">F5X68DRAFT_20371</name>
</gene>
<organism evidence="9 10">
    <name type="scientific">Plectosphaerella plurivora</name>
    <dbReference type="NCBI Taxonomy" id="936078"/>
    <lineage>
        <taxon>Eukaryota</taxon>
        <taxon>Fungi</taxon>
        <taxon>Dikarya</taxon>
        <taxon>Ascomycota</taxon>
        <taxon>Pezizomycotina</taxon>
        <taxon>Sordariomycetes</taxon>
        <taxon>Hypocreomycetidae</taxon>
        <taxon>Glomerellales</taxon>
        <taxon>Plectosphaerellaceae</taxon>
        <taxon>Plectosphaerella</taxon>
    </lineage>
</organism>
<feature type="transmembrane region" description="Helical" evidence="7">
    <location>
        <begin position="227"/>
        <end position="247"/>
    </location>
</feature>
<dbReference type="Pfam" id="PF20684">
    <property type="entry name" value="Fung_rhodopsin"/>
    <property type="match status" value="1"/>
</dbReference>
<evidence type="ECO:0000313" key="10">
    <source>
        <dbReference type="Proteomes" id="UP000770015"/>
    </source>
</evidence>
<proteinExistence type="inferred from homology"/>
<dbReference type="EMBL" id="JAGSXJ010000015">
    <property type="protein sequence ID" value="KAH6685442.1"/>
    <property type="molecule type" value="Genomic_DNA"/>
</dbReference>
<keyword evidence="3 7" id="KW-1133">Transmembrane helix</keyword>
<feature type="compositionally biased region" description="Polar residues" evidence="6">
    <location>
        <begin position="314"/>
        <end position="323"/>
    </location>
</feature>
<dbReference type="PANTHER" id="PTHR33048:SF47">
    <property type="entry name" value="INTEGRAL MEMBRANE PROTEIN-RELATED"/>
    <property type="match status" value="1"/>
</dbReference>
<evidence type="ECO:0000313" key="9">
    <source>
        <dbReference type="EMBL" id="KAH6685442.1"/>
    </source>
</evidence>
<evidence type="ECO:0000256" key="3">
    <source>
        <dbReference type="ARBA" id="ARBA00022989"/>
    </source>
</evidence>
<evidence type="ECO:0000256" key="2">
    <source>
        <dbReference type="ARBA" id="ARBA00022692"/>
    </source>
</evidence>
<sequence>MDDDNTAFAWSMFPGHGVLAPRDARPIDMRQEIVGATAAVLTCATIVTVLRAYVRRLILRQWGMDDWASMFSYILVLVTGILIALTTHYGIGTPLTSIPPENLYMAATLSKVSIVTYQASITALKATFLLQYRRIFPLPNFQRLCDALFVFNLLFGLSLILSFAIRCTPPSAAWVFPPPPGPPPKCFDVVVWWYVNAGVNLVTDLIILIMPIPLLRSLPLARKPKMILIGVFALGSFTTAINIIRITSLKKAATARAATYSASLSSIFAIVELCSATVCVCVPTLRPLIGNARRQMSSLRGKKTPLSKIPASPFDSNASSGANSERIDKAIPTPALRAFHFQGRESGTMQVQTRKTRPRTYDVELGPVAALKRDLSMAWTVGTGAETEDEYGGVDVRDEPLTPLCPPPRSHTAESRTGSRGL</sequence>
<protein>
    <recommendedName>
        <fullName evidence="8">Rhodopsin domain-containing protein</fullName>
    </recommendedName>
</protein>
<dbReference type="Proteomes" id="UP000770015">
    <property type="component" value="Unassembled WGS sequence"/>
</dbReference>
<feature type="transmembrane region" description="Helical" evidence="7">
    <location>
        <begin position="191"/>
        <end position="215"/>
    </location>
</feature>
<feature type="transmembrane region" description="Helical" evidence="7">
    <location>
        <begin position="103"/>
        <end position="124"/>
    </location>
</feature>
<keyword evidence="10" id="KW-1185">Reference proteome</keyword>
<dbReference type="OrthoDB" id="3648173at2759"/>
<dbReference type="PANTHER" id="PTHR33048">
    <property type="entry name" value="PTH11-LIKE INTEGRAL MEMBRANE PROTEIN (AFU_ORTHOLOGUE AFUA_5G11245)"/>
    <property type="match status" value="1"/>
</dbReference>
<comment type="caution">
    <text evidence="9">The sequence shown here is derived from an EMBL/GenBank/DDBJ whole genome shotgun (WGS) entry which is preliminary data.</text>
</comment>
<feature type="region of interest" description="Disordered" evidence="6">
    <location>
        <begin position="385"/>
        <end position="422"/>
    </location>
</feature>
<keyword evidence="4 7" id="KW-0472">Membrane</keyword>
<evidence type="ECO:0000256" key="4">
    <source>
        <dbReference type="ARBA" id="ARBA00023136"/>
    </source>
</evidence>
<evidence type="ECO:0000256" key="6">
    <source>
        <dbReference type="SAM" id="MobiDB-lite"/>
    </source>
</evidence>
<reference evidence="9" key="1">
    <citation type="journal article" date="2021" name="Nat. Commun.">
        <title>Genetic determinants of endophytism in the Arabidopsis root mycobiome.</title>
        <authorList>
            <person name="Mesny F."/>
            <person name="Miyauchi S."/>
            <person name="Thiergart T."/>
            <person name="Pickel B."/>
            <person name="Atanasova L."/>
            <person name="Karlsson M."/>
            <person name="Huettel B."/>
            <person name="Barry K.W."/>
            <person name="Haridas S."/>
            <person name="Chen C."/>
            <person name="Bauer D."/>
            <person name="Andreopoulos W."/>
            <person name="Pangilinan J."/>
            <person name="LaButti K."/>
            <person name="Riley R."/>
            <person name="Lipzen A."/>
            <person name="Clum A."/>
            <person name="Drula E."/>
            <person name="Henrissat B."/>
            <person name="Kohler A."/>
            <person name="Grigoriev I.V."/>
            <person name="Martin F.M."/>
            <person name="Hacquard S."/>
        </authorList>
    </citation>
    <scope>NUCLEOTIDE SEQUENCE</scope>
    <source>
        <strain evidence="9">MPI-SDFR-AT-0117</strain>
    </source>
</reference>
<evidence type="ECO:0000256" key="1">
    <source>
        <dbReference type="ARBA" id="ARBA00004141"/>
    </source>
</evidence>
<evidence type="ECO:0000256" key="7">
    <source>
        <dbReference type="SAM" id="Phobius"/>
    </source>
</evidence>
<feature type="transmembrane region" description="Helical" evidence="7">
    <location>
        <begin position="144"/>
        <end position="165"/>
    </location>
</feature>
<evidence type="ECO:0000256" key="5">
    <source>
        <dbReference type="ARBA" id="ARBA00038359"/>
    </source>
</evidence>
<accession>A0A9P9A7I1</accession>
<comment type="subcellular location">
    <subcellularLocation>
        <location evidence="1">Membrane</location>
        <topology evidence="1">Multi-pass membrane protein</topology>
    </subcellularLocation>
</comment>
<dbReference type="InterPro" id="IPR049326">
    <property type="entry name" value="Rhodopsin_dom_fungi"/>
</dbReference>
<comment type="similarity">
    <text evidence="5">Belongs to the SAT4 family.</text>
</comment>
<keyword evidence="2 7" id="KW-0812">Transmembrane</keyword>
<feature type="region of interest" description="Disordered" evidence="6">
    <location>
        <begin position="299"/>
        <end position="324"/>
    </location>
</feature>
<feature type="transmembrane region" description="Helical" evidence="7">
    <location>
        <begin position="267"/>
        <end position="289"/>
    </location>
</feature>
<dbReference type="AlphaFoldDB" id="A0A9P9A7I1"/>
<dbReference type="InterPro" id="IPR052337">
    <property type="entry name" value="SAT4-like"/>
</dbReference>
<feature type="domain" description="Rhodopsin" evidence="8">
    <location>
        <begin position="50"/>
        <end position="289"/>
    </location>
</feature>